<dbReference type="PROSITE" id="PS50975">
    <property type="entry name" value="ATP_GRASP"/>
    <property type="match status" value="1"/>
</dbReference>
<reference evidence="3 4" key="1">
    <citation type="submission" date="2015-10" db="EMBL/GenBank/DDBJ databases">
        <title>Draft genome sequence of Novosphingobium fuchskuhlense DSM 25065 isolated from a surface water sample of the southwest basin of Lake Grosse Fuchskuhle.</title>
        <authorList>
            <person name="Ruckert C."/>
            <person name="Winkler A."/>
            <person name="Glaeser J."/>
            <person name="Grossart H.-P."/>
            <person name="Kalinowski J."/>
            <person name="Glaeser S."/>
        </authorList>
    </citation>
    <scope>NUCLEOTIDE SEQUENCE [LARGE SCALE GENOMIC DNA]</scope>
    <source>
        <strain evidence="3 4">FNE08-7</strain>
    </source>
</reference>
<keyword evidence="4" id="KW-1185">Reference proteome</keyword>
<dbReference type="EMBL" id="LLZS01000007">
    <property type="protein sequence ID" value="KUR71356.1"/>
    <property type="molecule type" value="Genomic_DNA"/>
</dbReference>
<evidence type="ECO:0000313" key="3">
    <source>
        <dbReference type="EMBL" id="KUR71356.1"/>
    </source>
</evidence>
<dbReference type="STRING" id="1117702.AQZ52_11965"/>
<dbReference type="InterPro" id="IPR011761">
    <property type="entry name" value="ATP-grasp"/>
</dbReference>
<evidence type="ECO:0000259" key="2">
    <source>
        <dbReference type="PROSITE" id="PS50975"/>
    </source>
</evidence>
<dbReference type="GO" id="GO:0005524">
    <property type="term" value="F:ATP binding"/>
    <property type="evidence" value="ECO:0007669"/>
    <property type="project" value="UniProtKB-UniRule"/>
</dbReference>
<dbReference type="Gene3D" id="3.30.470.20">
    <property type="entry name" value="ATP-grasp fold, B domain"/>
    <property type="match status" value="1"/>
</dbReference>
<protein>
    <recommendedName>
        <fullName evidence="2">ATP-grasp domain-containing protein</fullName>
    </recommendedName>
</protein>
<evidence type="ECO:0000313" key="4">
    <source>
        <dbReference type="Proteomes" id="UP000058012"/>
    </source>
</evidence>
<dbReference type="Pfam" id="PF02655">
    <property type="entry name" value="ATP-grasp_3"/>
    <property type="match status" value="1"/>
</dbReference>
<keyword evidence="1" id="KW-0547">Nucleotide-binding</keyword>
<comment type="caution">
    <text evidence="3">The sequence shown here is derived from an EMBL/GenBank/DDBJ whole genome shotgun (WGS) entry which is preliminary data.</text>
</comment>
<dbReference type="OrthoDB" id="40611at2"/>
<dbReference type="Proteomes" id="UP000058012">
    <property type="component" value="Unassembled WGS sequence"/>
</dbReference>
<gene>
    <name evidence="3" type="ORF">AQZ52_11965</name>
</gene>
<dbReference type="RefSeq" id="WP_067910917.1">
    <property type="nucleotide sequence ID" value="NZ_KQ954245.1"/>
</dbReference>
<keyword evidence="1" id="KW-0067">ATP-binding</keyword>
<accession>A0A117UV05</accession>
<dbReference type="GO" id="GO:0046872">
    <property type="term" value="F:metal ion binding"/>
    <property type="evidence" value="ECO:0007669"/>
    <property type="project" value="InterPro"/>
</dbReference>
<evidence type="ECO:0000256" key="1">
    <source>
        <dbReference type="PROSITE-ProRule" id="PRU00409"/>
    </source>
</evidence>
<name>A0A117UV05_9SPHN</name>
<proteinExistence type="predicted"/>
<dbReference type="SUPFAM" id="SSF56059">
    <property type="entry name" value="Glutathione synthetase ATP-binding domain-like"/>
    <property type="match status" value="1"/>
</dbReference>
<sequence length="376" mass="40860">MTTVLLTLGRLPKALDLARGFSKAGCRVLVAEPYGWTLAGASRHVAREFKVPAPSKGKAAYRAALAEIVRSEGVDWVVPVSEETMHVAHLAGMLPEGVRLFTMLPDEVLALHDKASFVRKAAAMGLRVPESAALGSAEAEALARDGPVVVKPVYSCSGNGLHILRDGEPLPPADPAAPAVVQRFVEGREHSTCTIAQKGRVVGTMVYRGAVMSGSVAVAFERVEMPAIAAWVEQFVAQTRWSGFISFDFIVDENGVPHAIECNPRATSGVHFWEPEDIARAVLGSGKSGPVRVRPYRTLQQFYACLTETQAAMLRRNGFVHALKSLVATRDVSWDWRDPWPFLSMIGTSWPIIWQSITKGARFGEVATADVGWYQN</sequence>
<dbReference type="InterPro" id="IPR003806">
    <property type="entry name" value="ATP-grasp_PylC-type"/>
</dbReference>
<organism evidence="3 4">
    <name type="scientific">Novosphingobium fuchskuhlense</name>
    <dbReference type="NCBI Taxonomy" id="1117702"/>
    <lineage>
        <taxon>Bacteria</taxon>
        <taxon>Pseudomonadati</taxon>
        <taxon>Pseudomonadota</taxon>
        <taxon>Alphaproteobacteria</taxon>
        <taxon>Sphingomonadales</taxon>
        <taxon>Sphingomonadaceae</taxon>
        <taxon>Novosphingobium</taxon>
    </lineage>
</organism>
<feature type="domain" description="ATP-grasp" evidence="2">
    <location>
        <begin position="118"/>
        <end position="292"/>
    </location>
</feature>
<dbReference type="AlphaFoldDB" id="A0A117UV05"/>